<keyword evidence="3" id="KW-0808">Transferase</keyword>
<sequence>MRGGEKVLEALCEIFPQADVYSLVVDPDSISDKITSHNIRSSFVQKIPGALKHYQSLLPLYPIALEQFDLSGYDLVISSESGPAKGVLTRPETCHICYCHTPMRYLWDMYHDYRRDTGWLKRLAMVPLAHYLRQWDLASASRVDYFVANSRHVARRISKHYRRNSEVIHPPVATGEFGLADEQGDFYLMVGQLVKYKRPDLAVEAFSRLGKPLVVIGEGEELGRLKGLAGPSVKFLGRQPFSVIKDHYARCRAFIFPGEEDFGITPVEAQASGRPVIAFARGGALETVVDGETGFFFAEPTVESLNEAILKFETLADSFDPRRIREHSLAFDKSVFNEKIRSFIDARVAEHFEKFRGAGSK</sequence>
<name>A0ABM8HUE6_9BACT</name>
<accession>A0ABM8HUE6</accession>
<dbReference type="Proteomes" id="UP001319827">
    <property type="component" value="Chromosome"/>
</dbReference>
<dbReference type="GO" id="GO:0016740">
    <property type="term" value="F:transferase activity"/>
    <property type="evidence" value="ECO:0007669"/>
    <property type="project" value="UniProtKB-KW"/>
</dbReference>
<keyword evidence="4" id="KW-1185">Reference proteome</keyword>
<dbReference type="PANTHER" id="PTHR45947">
    <property type="entry name" value="SULFOQUINOVOSYL TRANSFERASE SQD2"/>
    <property type="match status" value="1"/>
</dbReference>
<organism evidence="3 4">
    <name type="scientific">Desulfuromonas versatilis</name>
    <dbReference type="NCBI Taxonomy" id="2802975"/>
    <lineage>
        <taxon>Bacteria</taxon>
        <taxon>Pseudomonadati</taxon>
        <taxon>Thermodesulfobacteriota</taxon>
        <taxon>Desulfuromonadia</taxon>
        <taxon>Desulfuromonadales</taxon>
        <taxon>Desulfuromonadaceae</taxon>
        <taxon>Desulfuromonas</taxon>
    </lineage>
</organism>
<dbReference type="PANTHER" id="PTHR45947:SF3">
    <property type="entry name" value="SULFOQUINOVOSYL TRANSFERASE SQD2"/>
    <property type="match status" value="1"/>
</dbReference>
<reference evidence="3 4" key="2">
    <citation type="journal article" date="2021" name="Int. J. Syst. Evol. Microbiol.">
        <title>Isolation and Polyphasic Characterization of Desulfuromonas versatilis sp. Nov., an Electrogenic Bacteria Capable of Versatile Metabolism Isolated from a Graphene Oxide-Reducing Enrichment Culture.</title>
        <authorList>
            <person name="Xie L."/>
            <person name="Yoshida N."/>
            <person name="Ishii S."/>
            <person name="Meng L."/>
        </authorList>
    </citation>
    <scope>NUCLEOTIDE SEQUENCE [LARGE SCALE GENOMIC DNA]</scope>
    <source>
        <strain evidence="3 4">NIT-T3</strain>
    </source>
</reference>
<feature type="domain" description="Glycosyltransferase subfamily 4-like N-terminal" evidence="2">
    <location>
        <begin position="3"/>
        <end position="174"/>
    </location>
</feature>
<dbReference type="Pfam" id="PF00534">
    <property type="entry name" value="Glycos_transf_1"/>
    <property type="match status" value="1"/>
</dbReference>
<evidence type="ECO:0000259" key="1">
    <source>
        <dbReference type="Pfam" id="PF00534"/>
    </source>
</evidence>
<feature type="domain" description="Glycosyl transferase family 1" evidence="1">
    <location>
        <begin position="180"/>
        <end position="315"/>
    </location>
</feature>
<dbReference type="Gene3D" id="3.40.50.2000">
    <property type="entry name" value="Glycogen Phosphorylase B"/>
    <property type="match status" value="1"/>
</dbReference>
<dbReference type="InterPro" id="IPR028098">
    <property type="entry name" value="Glyco_trans_4-like_N"/>
</dbReference>
<dbReference type="EMBL" id="AP024355">
    <property type="protein sequence ID" value="BCR04675.1"/>
    <property type="molecule type" value="Genomic_DNA"/>
</dbReference>
<dbReference type="InterPro" id="IPR050194">
    <property type="entry name" value="Glycosyltransferase_grp1"/>
</dbReference>
<protein>
    <submittedName>
        <fullName evidence="3">Glycosyl transferase</fullName>
    </submittedName>
</protein>
<evidence type="ECO:0000313" key="3">
    <source>
        <dbReference type="EMBL" id="BCR04675.1"/>
    </source>
</evidence>
<dbReference type="Pfam" id="PF13439">
    <property type="entry name" value="Glyco_transf_4"/>
    <property type="match status" value="1"/>
</dbReference>
<gene>
    <name evidence="3" type="ORF">DESUT3_17440</name>
</gene>
<dbReference type="SUPFAM" id="SSF53756">
    <property type="entry name" value="UDP-Glycosyltransferase/glycogen phosphorylase"/>
    <property type="match status" value="1"/>
</dbReference>
<evidence type="ECO:0000313" key="4">
    <source>
        <dbReference type="Proteomes" id="UP001319827"/>
    </source>
</evidence>
<reference evidence="3 4" key="1">
    <citation type="journal article" date="2016" name="C (Basel)">
        <title>Selective Growth of and Electricity Production by Marine Exoelectrogenic Bacteria in Self-Aggregated Hydrogel of Microbially Reduced Graphene Oxide.</title>
        <authorList>
            <person name="Yoshida N."/>
            <person name="Goto Y."/>
            <person name="Miyata Y."/>
        </authorList>
    </citation>
    <scope>NUCLEOTIDE SEQUENCE [LARGE SCALE GENOMIC DNA]</scope>
    <source>
        <strain evidence="3 4">NIT-T3</strain>
    </source>
</reference>
<evidence type="ECO:0000259" key="2">
    <source>
        <dbReference type="Pfam" id="PF13439"/>
    </source>
</evidence>
<proteinExistence type="predicted"/>
<dbReference type="InterPro" id="IPR001296">
    <property type="entry name" value="Glyco_trans_1"/>
</dbReference>